<organism evidence="2 3">
    <name type="scientific">Segatella copri</name>
    <dbReference type="NCBI Taxonomy" id="165179"/>
    <lineage>
        <taxon>Bacteria</taxon>
        <taxon>Pseudomonadati</taxon>
        <taxon>Bacteroidota</taxon>
        <taxon>Bacteroidia</taxon>
        <taxon>Bacteroidales</taxon>
        <taxon>Prevotellaceae</taxon>
        <taxon>Segatella</taxon>
    </lineage>
</organism>
<protein>
    <submittedName>
        <fullName evidence="2">Uncharacterized protein</fullName>
    </submittedName>
</protein>
<dbReference type="Proteomes" id="UP000283785">
    <property type="component" value="Unassembled WGS sequence"/>
</dbReference>
<reference evidence="2 3" key="1">
    <citation type="submission" date="2018-08" db="EMBL/GenBank/DDBJ databases">
        <title>A genome reference for cultivated species of the human gut microbiota.</title>
        <authorList>
            <person name="Zou Y."/>
            <person name="Xue W."/>
            <person name="Luo G."/>
        </authorList>
    </citation>
    <scope>NUCLEOTIDE SEQUENCE [LARGE SCALE GENOMIC DNA]</scope>
    <source>
        <strain evidence="2 3">AF12-50</strain>
    </source>
</reference>
<evidence type="ECO:0000256" key="1">
    <source>
        <dbReference type="SAM" id="Phobius"/>
    </source>
</evidence>
<accession>A0AA92W584</accession>
<keyword evidence="1" id="KW-0472">Membrane</keyword>
<dbReference type="AlphaFoldDB" id="A0AA92W584"/>
<name>A0AA92W584_9BACT</name>
<dbReference type="EMBL" id="QSAG01000032">
    <property type="protein sequence ID" value="RGW41192.1"/>
    <property type="molecule type" value="Genomic_DNA"/>
</dbReference>
<feature type="transmembrane region" description="Helical" evidence="1">
    <location>
        <begin position="201"/>
        <end position="223"/>
    </location>
</feature>
<keyword evidence="1" id="KW-0812">Transmembrane</keyword>
<gene>
    <name evidence="2" type="ORF">DWV76_13135</name>
</gene>
<dbReference type="RefSeq" id="WP_118066173.1">
    <property type="nucleotide sequence ID" value="NZ_QSAG01000032.1"/>
</dbReference>
<comment type="caution">
    <text evidence="2">The sequence shown here is derived from an EMBL/GenBank/DDBJ whole genome shotgun (WGS) entry which is preliminary data.</text>
</comment>
<sequence length="274" mass="31227">MRYFSPLEKQIVSALIGLKNPPENVFGMVMQSILFSKGKLALLIVNQGKDGMLLLPNRDLKTITTSMTEMVEFISLMEFLEKERLIYVQSFPMTCDVSLFYEGSSIYLDITRDEFNNFSSTISPGESFVRNSNGYQVWQMGSVVLSTACGVDDLCERLLHYLNAMIYPTETLRGLVRNDFLTDEELQCRAQLKEARKSVRISTIAFLLSICSIVVSPIVSVWVSNHYGYSTLSEKQLLRLESVIKKMCKTDTVVYNRRLLNDEPTFKVVSKNKD</sequence>
<keyword evidence="1" id="KW-1133">Transmembrane helix</keyword>
<evidence type="ECO:0000313" key="3">
    <source>
        <dbReference type="Proteomes" id="UP000283785"/>
    </source>
</evidence>
<evidence type="ECO:0000313" key="2">
    <source>
        <dbReference type="EMBL" id="RGW41192.1"/>
    </source>
</evidence>
<proteinExistence type="predicted"/>